<feature type="region of interest" description="Disordered" evidence="7">
    <location>
        <begin position="1"/>
        <end position="26"/>
    </location>
</feature>
<dbReference type="GO" id="GO:0002286">
    <property type="term" value="P:T cell activation involved in immune response"/>
    <property type="evidence" value="ECO:0007669"/>
    <property type="project" value="TreeGrafter"/>
</dbReference>
<dbReference type="PROSITE" id="PS00484">
    <property type="entry name" value="THYROGLOBULIN_1_1"/>
    <property type="match status" value="1"/>
</dbReference>
<keyword evidence="8" id="KW-0472">Membrane</keyword>
<evidence type="ECO:0000256" key="2">
    <source>
        <dbReference type="ARBA" id="ARBA00022525"/>
    </source>
</evidence>
<dbReference type="SUPFAM" id="SSF48305">
    <property type="entry name" value="Class II MHC-associated invariant chain ectoplasmic trimerization domain"/>
    <property type="match status" value="1"/>
</dbReference>
<dbReference type="GO" id="GO:0070374">
    <property type="term" value="P:positive regulation of ERK1 and ERK2 cascade"/>
    <property type="evidence" value="ECO:0007669"/>
    <property type="project" value="TreeGrafter"/>
</dbReference>
<dbReference type="Gene3D" id="4.10.800.10">
    <property type="entry name" value="Thyroglobulin type-1"/>
    <property type="match status" value="1"/>
</dbReference>
<dbReference type="AlphaFoldDB" id="A0A0P7UQQ6"/>
<dbReference type="InterPro" id="IPR000716">
    <property type="entry name" value="Thyroglobulin_1"/>
</dbReference>
<dbReference type="PROSITE" id="PS51162">
    <property type="entry name" value="THYROGLOBULIN_1_2"/>
    <property type="match status" value="1"/>
</dbReference>
<dbReference type="InterPro" id="IPR036613">
    <property type="entry name" value="MHCII_invariant_trimer_sf"/>
</dbReference>
<dbReference type="GO" id="GO:0005737">
    <property type="term" value="C:cytoplasm"/>
    <property type="evidence" value="ECO:0007669"/>
    <property type="project" value="TreeGrafter"/>
</dbReference>
<evidence type="ECO:0000259" key="9">
    <source>
        <dbReference type="PROSITE" id="PS51162"/>
    </source>
</evidence>
<feature type="disulfide bond" evidence="5 6">
    <location>
        <begin position="231"/>
        <end position="238"/>
    </location>
</feature>
<feature type="disulfide bond" evidence="5">
    <location>
        <begin position="240"/>
        <end position="259"/>
    </location>
</feature>
<reference evidence="11 13" key="2">
    <citation type="submission" date="2019-04" db="EMBL/GenBank/DDBJ databases">
        <authorList>
            <consortium name="Wellcome Sanger Institute Data Sharing"/>
        </authorList>
    </citation>
    <scope>NUCLEOTIDE SEQUENCE [LARGE SCALE GENOMIC DNA]</scope>
</reference>
<evidence type="ECO:0000313" key="13">
    <source>
        <dbReference type="Proteomes" id="UP000694397"/>
    </source>
</evidence>
<dbReference type="GO" id="GO:0005576">
    <property type="term" value="C:extracellular region"/>
    <property type="evidence" value="ECO:0007669"/>
    <property type="project" value="UniProtKB-SubCell"/>
</dbReference>
<dbReference type="GeneTree" id="ENSGT00390000008961"/>
<keyword evidence="4" id="KW-0325">Glycoprotein</keyword>
<dbReference type="GO" id="GO:0019882">
    <property type="term" value="P:antigen processing and presentation"/>
    <property type="evidence" value="ECO:0007669"/>
    <property type="project" value="InterPro"/>
</dbReference>
<feature type="disulfide bond" evidence="5 6">
    <location>
        <begin position="201"/>
        <end position="220"/>
    </location>
</feature>
<dbReference type="GO" id="GO:0001961">
    <property type="term" value="P:positive regulation of cytokine-mediated signaling pathway"/>
    <property type="evidence" value="ECO:0007669"/>
    <property type="project" value="TreeGrafter"/>
</dbReference>
<evidence type="ECO:0000256" key="7">
    <source>
        <dbReference type="SAM" id="MobiDB-lite"/>
    </source>
</evidence>
<dbReference type="GO" id="GO:0070206">
    <property type="term" value="P:protein trimerization"/>
    <property type="evidence" value="ECO:0007669"/>
    <property type="project" value="InterPro"/>
</dbReference>
<feature type="compositionally biased region" description="Polar residues" evidence="7">
    <location>
        <begin position="16"/>
        <end position="26"/>
    </location>
</feature>
<dbReference type="Pfam" id="PF00086">
    <property type="entry name" value="Thyroglobulin_1"/>
    <property type="match status" value="1"/>
</dbReference>
<organism evidence="10 12">
    <name type="scientific">Scleropages formosus</name>
    <name type="common">Asian bonytongue</name>
    <name type="synonym">Osteoglossum formosum</name>
    <dbReference type="NCBI Taxonomy" id="113540"/>
    <lineage>
        <taxon>Eukaryota</taxon>
        <taxon>Metazoa</taxon>
        <taxon>Chordata</taxon>
        <taxon>Craniata</taxon>
        <taxon>Vertebrata</taxon>
        <taxon>Euteleostomi</taxon>
        <taxon>Actinopterygii</taxon>
        <taxon>Neopterygii</taxon>
        <taxon>Teleostei</taxon>
        <taxon>Osteoglossocephala</taxon>
        <taxon>Osteoglossomorpha</taxon>
        <taxon>Osteoglossiformes</taxon>
        <taxon>Osteoglossidae</taxon>
        <taxon>Scleropages</taxon>
    </lineage>
</organism>
<evidence type="ECO:0000313" key="12">
    <source>
        <dbReference type="Proteomes" id="UP000034805"/>
    </source>
</evidence>
<dbReference type="Pfam" id="PF09307">
    <property type="entry name" value="MHC2-interact"/>
    <property type="match status" value="1"/>
</dbReference>
<dbReference type="PANTHER" id="PTHR14093">
    <property type="entry name" value="HLA CLASS II GAMMA CHAIN"/>
    <property type="match status" value="1"/>
</dbReference>
<dbReference type="Gene3D" id="1.10.870.10">
    <property type="entry name" value="MHC class II-associated invariant chain, trimerisation domain"/>
    <property type="match status" value="1"/>
</dbReference>
<comment type="subcellular location">
    <subcellularLocation>
        <location evidence="1">Secreted</location>
    </subcellularLocation>
</comment>
<evidence type="ECO:0000256" key="1">
    <source>
        <dbReference type="ARBA" id="ARBA00004613"/>
    </source>
</evidence>
<dbReference type="PRINTS" id="PR01990">
    <property type="entry name" value="CD74ANTIGEN"/>
</dbReference>
<dbReference type="KEGG" id="sfm:108936753"/>
<dbReference type="Proteomes" id="UP000034805">
    <property type="component" value="Unassembled WGS sequence"/>
</dbReference>
<dbReference type="InterPro" id="IPR022339">
    <property type="entry name" value="MHC_II-assoc_invar_chain"/>
</dbReference>
<dbReference type="SMART" id="SM00211">
    <property type="entry name" value="TY"/>
    <property type="match status" value="1"/>
</dbReference>
<dbReference type="CDD" id="cd00191">
    <property type="entry name" value="TY"/>
    <property type="match status" value="1"/>
</dbReference>
<dbReference type="GO" id="GO:0004896">
    <property type="term" value="F:cytokine receptor activity"/>
    <property type="evidence" value="ECO:0007669"/>
    <property type="project" value="TreeGrafter"/>
</dbReference>
<dbReference type="InterPro" id="IPR036857">
    <property type="entry name" value="Thyroglobulin_1_sf"/>
</dbReference>
<dbReference type="GO" id="GO:0060907">
    <property type="term" value="P:positive regulation of macrophage cytokine production"/>
    <property type="evidence" value="ECO:0007669"/>
    <property type="project" value="TreeGrafter"/>
</dbReference>
<keyword evidence="8" id="KW-1133">Transmembrane helix</keyword>
<evidence type="ECO:0000313" key="10">
    <source>
        <dbReference type="EMBL" id="KPP71944.1"/>
    </source>
</evidence>
<dbReference type="GO" id="GO:0043518">
    <property type="term" value="P:negative regulation of DNA damage response, signal transduction by p53 class mediator"/>
    <property type="evidence" value="ECO:0007669"/>
    <property type="project" value="TreeGrafter"/>
</dbReference>
<protein>
    <submittedName>
        <fullName evidence="10">H-2 class II histocompatibility antigen gamma chain-like</fullName>
    </submittedName>
</protein>
<evidence type="ECO:0000256" key="5">
    <source>
        <dbReference type="PIRSR" id="PIRSR001992-1"/>
    </source>
</evidence>
<gene>
    <name evidence="11" type="primary">cd74</name>
    <name evidence="10" type="ORF">Z043_109098</name>
</gene>
<feature type="domain" description="Thyroglobulin type-1" evidence="9">
    <location>
        <begin position="198"/>
        <end position="259"/>
    </location>
</feature>
<dbReference type="GO" id="GO:0006886">
    <property type="term" value="P:intracellular protein transport"/>
    <property type="evidence" value="ECO:0007669"/>
    <property type="project" value="InterPro"/>
</dbReference>
<dbReference type="CTD" id="58113"/>
<proteinExistence type="predicted"/>
<dbReference type="Ensembl" id="ENSSFOT00015023303.2">
    <property type="protein sequence ID" value="ENSSFOP00015023049.1"/>
    <property type="gene ID" value="ENSSFOG00015014822.2"/>
</dbReference>
<keyword evidence="3 5" id="KW-1015">Disulfide bond</keyword>
<dbReference type="Proteomes" id="UP000694397">
    <property type="component" value="Chromosome 13"/>
</dbReference>
<dbReference type="GO" id="GO:1902166">
    <property type="term" value="P:negative regulation of intrinsic apoptotic signaling pathway in response to DNA damage by p53 class mediator"/>
    <property type="evidence" value="ECO:0007669"/>
    <property type="project" value="TreeGrafter"/>
</dbReference>
<dbReference type="GeneID" id="108936753"/>
<comment type="caution">
    <text evidence="6">Lacks conserved residue(s) required for the propagation of feature annotation.</text>
</comment>
<dbReference type="InterPro" id="IPR011988">
    <property type="entry name" value="MHC_II-assoc_invariant_trimer"/>
</dbReference>
<dbReference type="Pfam" id="PF08831">
    <property type="entry name" value="MHCassoc_trimer"/>
    <property type="match status" value="1"/>
</dbReference>
<dbReference type="GO" id="GO:0042289">
    <property type="term" value="F:MHC class II protein binding"/>
    <property type="evidence" value="ECO:0007669"/>
    <property type="project" value="InterPro"/>
</dbReference>
<dbReference type="GO" id="GO:0002830">
    <property type="term" value="P:positive regulation of type 2 immune response"/>
    <property type="evidence" value="ECO:0007669"/>
    <property type="project" value="TreeGrafter"/>
</dbReference>
<dbReference type="PANTHER" id="PTHR14093:SF17">
    <property type="entry name" value="HLA CLASS II HISTOCOMPATIBILITY ANTIGEN GAMMA CHAIN"/>
    <property type="match status" value="1"/>
</dbReference>
<keyword evidence="8" id="KW-0812">Transmembrane</keyword>
<dbReference type="PIRSF" id="PIRSF001992">
    <property type="entry name" value="CD74_antigen"/>
    <property type="match status" value="1"/>
</dbReference>
<dbReference type="EMBL" id="JARO02002767">
    <property type="protein sequence ID" value="KPP71944.1"/>
    <property type="molecule type" value="Genomic_DNA"/>
</dbReference>
<name>A0A0P7UQQ6_SCLFO</name>
<keyword evidence="13" id="KW-1185">Reference proteome</keyword>
<evidence type="ECO:0000256" key="3">
    <source>
        <dbReference type="ARBA" id="ARBA00023157"/>
    </source>
</evidence>
<sequence length="281" mass="31246">MAEQDDGLLQRAESGESVNMQRSPQRGSTAHALKISGLTMLACLLVAGQALIVYQVVNQGSRLTNLQNTASDLQKRVLQNPRGSSAPKSVRMPLYSMPLLMDMSDDSKMMPMTKLENTAMVNVETQVKELLQGQDLPQFNETFLSNLKALKSQMEESEWKGFESWMHHWLIFQMAQQAPPKPTADPDHTTAMGASTIQTKCQVEAAGVRGVKPGFYRPQCDKDGNYLPMQCHHSTGYCWCVDKNGEEIPNTKIRGRPICGGMPRVRMALPSFAKTLNLNED</sequence>
<dbReference type="GO" id="GO:0009986">
    <property type="term" value="C:cell surface"/>
    <property type="evidence" value="ECO:0007669"/>
    <property type="project" value="TreeGrafter"/>
</dbReference>
<dbReference type="STRING" id="113540.ENSSFOP00015023038"/>
<accession>A0A0P7UQQ6</accession>
<evidence type="ECO:0000256" key="4">
    <source>
        <dbReference type="ARBA" id="ARBA00023180"/>
    </source>
</evidence>
<dbReference type="InterPro" id="IPR015386">
    <property type="entry name" value="MHC_II-assoc_invar/CLIP_MHC-bd"/>
</dbReference>
<dbReference type="OrthoDB" id="406800at2759"/>
<evidence type="ECO:0000256" key="8">
    <source>
        <dbReference type="SAM" id="Phobius"/>
    </source>
</evidence>
<dbReference type="GO" id="GO:0035718">
    <property type="term" value="F:macrophage migration inhibitory factor binding"/>
    <property type="evidence" value="ECO:0007669"/>
    <property type="project" value="InterPro"/>
</dbReference>
<evidence type="ECO:0000313" key="11">
    <source>
        <dbReference type="Ensembl" id="ENSSFOP00015023049.1"/>
    </source>
</evidence>
<evidence type="ECO:0000256" key="6">
    <source>
        <dbReference type="PROSITE-ProRule" id="PRU00500"/>
    </source>
</evidence>
<reference evidence="10 12" key="1">
    <citation type="submission" date="2015-08" db="EMBL/GenBank/DDBJ databases">
        <title>The genome of the Asian arowana (Scleropages formosus).</title>
        <authorList>
            <person name="Tan M.H."/>
            <person name="Gan H.M."/>
            <person name="Croft L.J."/>
            <person name="Austin C.M."/>
        </authorList>
    </citation>
    <scope>NUCLEOTIDE SEQUENCE [LARGE SCALE GENOMIC DNA]</scope>
    <source>
        <strain evidence="10">Aro1</strain>
    </source>
</reference>
<dbReference type="GO" id="GO:0016020">
    <property type="term" value="C:membrane"/>
    <property type="evidence" value="ECO:0007669"/>
    <property type="project" value="InterPro"/>
</dbReference>
<reference evidence="11" key="3">
    <citation type="submission" date="2025-05" db="UniProtKB">
        <authorList>
            <consortium name="Ensembl"/>
        </authorList>
    </citation>
    <scope>IDENTIFICATION</scope>
</reference>
<keyword evidence="2" id="KW-0964">Secreted</keyword>
<dbReference type="SUPFAM" id="SSF57610">
    <property type="entry name" value="Thyroglobulin type-1 domain"/>
    <property type="match status" value="1"/>
</dbReference>
<feature type="transmembrane region" description="Helical" evidence="8">
    <location>
        <begin position="35"/>
        <end position="57"/>
    </location>
</feature>
<dbReference type="InterPro" id="IPR043530">
    <property type="entry name" value="CD74_antigen"/>
</dbReference>
<dbReference type="InterPro" id="IPR052001">
    <property type="entry name" value="MHC-II_Gamma/Thyroglobulin"/>
</dbReference>